<protein>
    <submittedName>
        <fullName evidence="1">Uncharacterized protein</fullName>
    </submittedName>
</protein>
<proteinExistence type="predicted"/>
<dbReference type="Proteomes" id="UP000766595">
    <property type="component" value="Unassembled WGS sequence"/>
</dbReference>
<dbReference type="AlphaFoldDB" id="A0A947GCG9"/>
<comment type="caution">
    <text evidence="1">The sequence shown here is derived from an EMBL/GenBank/DDBJ whole genome shotgun (WGS) entry which is preliminary data.</text>
</comment>
<evidence type="ECO:0000313" key="1">
    <source>
        <dbReference type="EMBL" id="MBT9289176.1"/>
    </source>
</evidence>
<gene>
    <name evidence="1" type="ORF">KL771_06920</name>
</gene>
<reference evidence="1 2" key="1">
    <citation type="submission" date="2021-06" db="EMBL/GenBank/DDBJ databases">
        <authorList>
            <person name="Grouzdev D.S."/>
            <person name="Koziaeva V."/>
        </authorList>
    </citation>
    <scope>NUCLEOTIDE SEQUENCE [LARGE SCALE GENOMIC DNA]</scope>
    <source>
        <strain evidence="1 2">22</strain>
    </source>
</reference>
<dbReference type="RefSeq" id="WP_261967819.1">
    <property type="nucleotide sequence ID" value="NZ_JAHHZF010000003.1"/>
</dbReference>
<dbReference type="EMBL" id="JAHHZF010000003">
    <property type="protein sequence ID" value="MBT9289176.1"/>
    <property type="molecule type" value="Genomic_DNA"/>
</dbReference>
<sequence>MPKVGAAATRRAALRTPHARRATFALAAALVGVGLAGCKLSEETGFVELRRQYAQTGAGIYRLEGEEVPGLANPTATASAIVRRRTGTVTVDFFRADRAYELCRFPLAKNRIVTVTLTLEGREIKCRVEA</sequence>
<organism evidence="1 2">
    <name type="scientific">Prosthecodimorpha staleyi</name>
    <dbReference type="NCBI Taxonomy" id="2840188"/>
    <lineage>
        <taxon>Bacteria</taxon>
        <taxon>Pseudomonadati</taxon>
        <taxon>Pseudomonadota</taxon>
        <taxon>Alphaproteobacteria</taxon>
        <taxon>Hyphomicrobiales</taxon>
        <taxon>Ancalomicrobiaceae</taxon>
        <taxon>Prosthecodimorpha</taxon>
    </lineage>
</organism>
<evidence type="ECO:0000313" key="2">
    <source>
        <dbReference type="Proteomes" id="UP000766595"/>
    </source>
</evidence>
<accession>A0A947GCG9</accession>
<name>A0A947GCG9_9HYPH</name>
<keyword evidence="2" id="KW-1185">Reference proteome</keyword>